<dbReference type="Proteomes" id="UP000257127">
    <property type="component" value="Unassembled WGS sequence"/>
</dbReference>
<dbReference type="RefSeq" id="WP_116879999.1">
    <property type="nucleotide sequence ID" value="NZ_QURB01000002.1"/>
</dbReference>
<protein>
    <submittedName>
        <fullName evidence="1">Restriction endonuclease</fullName>
    </submittedName>
</protein>
<keyword evidence="1" id="KW-0378">Hydrolase</keyword>
<accession>A0A3E1EZM9</accession>
<name>A0A3E1EZM9_9FLAO</name>
<evidence type="ECO:0000313" key="1">
    <source>
        <dbReference type="EMBL" id="RFC55020.1"/>
    </source>
</evidence>
<dbReference type="GO" id="GO:0004519">
    <property type="term" value="F:endonuclease activity"/>
    <property type="evidence" value="ECO:0007669"/>
    <property type="project" value="UniProtKB-KW"/>
</dbReference>
<dbReference type="OrthoDB" id="307209at2"/>
<dbReference type="Pfam" id="PF10117">
    <property type="entry name" value="McrBC"/>
    <property type="match status" value="1"/>
</dbReference>
<dbReference type="PANTHER" id="PTHR38733">
    <property type="entry name" value="PROTEIN MCRC"/>
    <property type="match status" value="1"/>
</dbReference>
<organism evidence="1 2">
    <name type="scientific">Brumimicrobium aurantiacum</name>
    <dbReference type="NCBI Taxonomy" id="1737063"/>
    <lineage>
        <taxon>Bacteria</taxon>
        <taxon>Pseudomonadati</taxon>
        <taxon>Bacteroidota</taxon>
        <taxon>Flavobacteriia</taxon>
        <taxon>Flavobacteriales</taxon>
        <taxon>Crocinitomicaceae</taxon>
        <taxon>Brumimicrobium</taxon>
    </lineage>
</organism>
<dbReference type="InterPro" id="IPR019292">
    <property type="entry name" value="McrC"/>
</dbReference>
<keyword evidence="1" id="KW-0255">Endonuclease</keyword>
<reference evidence="1 2" key="1">
    <citation type="submission" date="2018-08" db="EMBL/GenBank/DDBJ databases">
        <title>The draft genome squence of Brumimicrobium sp. N62.</title>
        <authorList>
            <person name="Du Z.-J."/>
            <person name="Luo H.-R."/>
        </authorList>
    </citation>
    <scope>NUCLEOTIDE SEQUENCE [LARGE SCALE GENOMIC DNA]</scope>
    <source>
        <strain evidence="1 2">N62</strain>
    </source>
</reference>
<keyword evidence="1" id="KW-0540">Nuclease</keyword>
<dbReference type="EMBL" id="QURB01000002">
    <property type="protein sequence ID" value="RFC55020.1"/>
    <property type="molecule type" value="Genomic_DNA"/>
</dbReference>
<keyword evidence="2" id="KW-1185">Reference proteome</keyword>
<gene>
    <name evidence="1" type="ORF">DXU93_04145</name>
</gene>
<dbReference type="AlphaFoldDB" id="A0A3E1EZM9"/>
<sequence length="414" mass="48364">MNKAINRFEHGRLFIGEEGFNQSHLDALIKLNTVHESAYFDIIPKGIKFKQFVGVLQVGELLLQIHPKADKDESDSEWRGVLLQMLKACGRLSAERAGEAQVKKQNLNLLEVYFEYFLREIEYLIHRGLVKQYRRESGNVKALKGKLEFAENIRHNHIHKERFYTTHQVYDTNHQLHQILAVALNIVGQFSRGSRLNDLWRRMTLSFPEVEHIKVTPKLLESVVFNRKTMPYKRAFELARLIILNYSPDINKGRENMIALLFDMNELWEEYVFVQLRKETLKPSSNFQDYTVSPQRSKSFWKGNSLQPDIVLEHKTTKRKYVIDTKWKRPGFSASVDDLRQVYTYARFWNAENVMLLYPGDPRNNKDDVFKTTDLVPFAKDDFSHKGYLKFVKVVEDGELCADLGVKVLDGFVG</sequence>
<dbReference type="PANTHER" id="PTHR38733:SF1">
    <property type="entry name" value="TYPE IV METHYL-DIRECTED RESTRICTION ENZYME ECOKMCRBC"/>
    <property type="match status" value="1"/>
</dbReference>
<evidence type="ECO:0000313" key="2">
    <source>
        <dbReference type="Proteomes" id="UP000257127"/>
    </source>
</evidence>
<proteinExistence type="predicted"/>
<comment type="caution">
    <text evidence="1">The sequence shown here is derived from an EMBL/GenBank/DDBJ whole genome shotgun (WGS) entry which is preliminary data.</text>
</comment>